<dbReference type="STRING" id="869212.Turpa_0487"/>
<protein>
    <submittedName>
        <fullName evidence="2">Uncharacterized protein</fullName>
    </submittedName>
</protein>
<dbReference type="EMBL" id="CP002959">
    <property type="protein sequence ID" value="AFM11142.1"/>
    <property type="molecule type" value="Genomic_DNA"/>
</dbReference>
<organism evidence="2 3">
    <name type="scientific">Turneriella parva (strain ATCC BAA-1111 / DSM 21527 / NCTC 11395 / H)</name>
    <name type="common">Leptospira parva</name>
    <dbReference type="NCBI Taxonomy" id="869212"/>
    <lineage>
        <taxon>Bacteria</taxon>
        <taxon>Pseudomonadati</taxon>
        <taxon>Spirochaetota</taxon>
        <taxon>Spirochaetia</taxon>
        <taxon>Leptospirales</taxon>
        <taxon>Leptospiraceae</taxon>
        <taxon>Turneriella</taxon>
    </lineage>
</organism>
<keyword evidence="1" id="KW-0732">Signal</keyword>
<dbReference type="Proteomes" id="UP000006048">
    <property type="component" value="Chromosome"/>
</dbReference>
<keyword evidence="3" id="KW-1185">Reference proteome</keyword>
<proteinExistence type="predicted"/>
<dbReference type="HOGENOM" id="CLU_2371908_0_0_12"/>
<name>I4B1I5_TURPD</name>
<evidence type="ECO:0000256" key="1">
    <source>
        <dbReference type="SAM" id="SignalP"/>
    </source>
</evidence>
<feature type="chain" id="PRO_5003686199" evidence="1">
    <location>
        <begin position="28"/>
        <end position="95"/>
    </location>
</feature>
<dbReference type="AlphaFoldDB" id="I4B1I5"/>
<accession>I4B1I5</accession>
<reference evidence="2 3" key="1">
    <citation type="submission" date="2012-06" db="EMBL/GenBank/DDBJ databases">
        <title>The complete chromosome of genome of Turneriella parva DSM 21527.</title>
        <authorList>
            <consortium name="US DOE Joint Genome Institute (JGI-PGF)"/>
            <person name="Lucas S."/>
            <person name="Han J."/>
            <person name="Lapidus A."/>
            <person name="Bruce D."/>
            <person name="Goodwin L."/>
            <person name="Pitluck S."/>
            <person name="Peters L."/>
            <person name="Kyrpides N."/>
            <person name="Mavromatis K."/>
            <person name="Ivanova N."/>
            <person name="Mikhailova N."/>
            <person name="Chertkov O."/>
            <person name="Detter J.C."/>
            <person name="Tapia R."/>
            <person name="Han C."/>
            <person name="Land M."/>
            <person name="Hauser L."/>
            <person name="Markowitz V."/>
            <person name="Cheng J.-F."/>
            <person name="Hugenholtz P."/>
            <person name="Woyke T."/>
            <person name="Wu D."/>
            <person name="Gronow S."/>
            <person name="Wellnitz S."/>
            <person name="Brambilla E."/>
            <person name="Klenk H.-P."/>
            <person name="Eisen J.A."/>
        </authorList>
    </citation>
    <scope>NUCLEOTIDE SEQUENCE [LARGE SCALE GENOMIC DNA]</scope>
    <source>
        <strain evidence="3">ATCC BAA-1111 / DSM 21527 / NCTC 11395 / H</strain>
    </source>
</reference>
<evidence type="ECO:0000313" key="3">
    <source>
        <dbReference type="Proteomes" id="UP000006048"/>
    </source>
</evidence>
<gene>
    <name evidence="2" type="ordered locus">Turpa_0487</name>
</gene>
<sequence length="95" mass="10393">MSSFGGNTTMRLKIFALLLLCSALHPAALKKVLILDVVNIDKNANYDYLVGSITDAFTAKLKENFAYSETPKEAWQKAAVAGDLHGSTILEFRNS</sequence>
<feature type="signal peptide" evidence="1">
    <location>
        <begin position="1"/>
        <end position="27"/>
    </location>
</feature>
<evidence type="ECO:0000313" key="2">
    <source>
        <dbReference type="EMBL" id="AFM11142.1"/>
    </source>
</evidence>
<dbReference type="KEGG" id="tpx:Turpa_0487"/>